<reference evidence="1" key="2">
    <citation type="journal article" date="2023" name="IMA Fungus">
        <title>Comparative genomic study of the Penicillium genus elucidates a diverse pangenome and 15 lateral gene transfer events.</title>
        <authorList>
            <person name="Petersen C."/>
            <person name="Sorensen T."/>
            <person name="Nielsen M.R."/>
            <person name="Sondergaard T.E."/>
            <person name="Sorensen J.L."/>
            <person name="Fitzpatrick D.A."/>
            <person name="Frisvad J.C."/>
            <person name="Nielsen K.L."/>
        </authorList>
    </citation>
    <scope>NUCLEOTIDE SEQUENCE</scope>
    <source>
        <strain evidence="1">IBT 35673</strain>
    </source>
</reference>
<dbReference type="Gene3D" id="3.30.420.40">
    <property type="match status" value="1"/>
</dbReference>
<evidence type="ECO:0008006" key="3">
    <source>
        <dbReference type="Google" id="ProtNLM"/>
    </source>
</evidence>
<evidence type="ECO:0000313" key="2">
    <source>
        <dbReference type="Proteomes" id="UP001147695"/>
    </source>
</evidence>
<reference evidence="1" key="1">
    <citation type="submission" date="2022-12" db="EMBL/GenBank/DDBJ databases">
        <authorList>
            <person name="Petersen C."/>
        </authorList>
    </citation>
    <scope>NUCLEOTIDE SEQUENCE</scope>
    <source>
        <strain evidence="1">IBT 35673</strain>
    </source>
</reference>
<dbReference type="AlphaFoldDB" id="A0A9W9UHS8"/>
<proteinExistence type="predicted"/>
<sequence>MSKITVVDDRVRLIVGLDFGTTWSGVAFGMENCPGDIEVIQAWPGGNNRTTEKVPTLISYRGTKLAWGHQIDYTEEWSKTTIQGLKLLLDESQAYRFEPARESKLLIDELGKTPVGVAGDYLEQLVTFSTNILKRRFSTALKAMEIHYFLTVPAVWSDKAKDLTLRAARLARVPATALTLLSEPEAAAVYAIQTMRPNSIKKNDCLIVCDAGGGTVNSLNLFIGAVCGSIMLDERFEALLRRIYHDDFEKEIPQHALRVAKQYWQDYIKPTYKGVVDEEEFKETPYQVPLPGLTDLPRAKNFDHGIWFMEHEQVKGIFDPIVEEIEDLIEDQRLRLKQKTLPPKVILLVGGLGSSEYLFRQLRASFDGIEVMQPKNSWSAVVRGAVLRGQEGNRVDNRVARCNYGITHWSPRAKASLKTRWCPYEEKWYRTDYMTWYITKGMPLDTNEPISFEFYHTVPQADIDTNLVFRTKLRCNHSSKGPLYLDSSVSDLCEVEADLRKIPISLFTKKRNSKGAVYYVIEYGLVLVPSSASLIFELHFNGLSYGMVRSRY</sequence>
<dbReference type="EMBL" id="JAPZBQ010000003">
    <property type="protein sequence ID" value="KAJ5339950.1"/>
    <property type="molecule type" value="Genomic_DNA"/>
</dbReference>
<comment type="caution">
    <text evidence="1">The sequence shown here is derived from an EMBL/GenBank/DDBJ whole genome shotgun (WGS) entry which is preliminary data.</text>
</comment>
<dbReference type="InterPro" id="IPR043129">
    <property type="entry name" value="ATPase_NBD"/>
</dbReference>
<dbReference type="SUPFAM" id="SSF53067">
    <property type="entry name" value="Actin-like ATPase domain"/>
    <property type="match status" value="2"/>
</dbReference>
<dbReference type="PANTHER" id="PTHR14187:SF82">
    <property type="entry name" value="FAMILY CHAPERONE, PUTATIVE (AFU_ORTHOLOGUE AFUA_7G08575)-RELATED"/>
    <property type="match status" value="1"/>
</dbReference>
<protein>
    <recommendedName>
        <fullName evidence="3">Actin-like ATPase domain-containing protein</fullName>
    </recommendedName>
</protein>
<gene>
    <name evidence="1" type="ORF">N7452_006678</name>
</gene>
<accession>A0A9W9UHS8</accession>
<evidence type="ECO:0000313" key="1">
    <source>
        <dbReference type="EMBL" id="KAJ5339950.1"/>
    </source>
</evidence>
<dbReference type="Proteomes" id="UP001147695">
    <property type="component" value="Unassembled WGS sequence"/>
</dbReference>
<dbReference type="PANTHER" id="PTHR14187">
    <property type="entry name" value="ALPHA KINASE/ELONGATION FACTOR 2 KINASE"/>
    <property type="match status" value="1"/>
</dbReference>
<name>A0A9W9UHS8_PENBR</name>
<organism evidence="1 2">
    <name type="scientific">Penicillium brevicompactum</name>
    <dbReference type="NCBI Taxonomy" id="5074"/>
    <lineage>
        <taxon>Eukaryota</taxon>
        <taxon>Fungi</taxon>
        <taxon>Dikarya</taxon>
        <taxon>Ascomycota</taxon>
        <taxon>Pezizomycotina</taxon>
        <taxon>Eurotiomycetes</taxon>
        <taxon>Eurotiomycetidae</taxon>
        <taxon>Eurotiales</taxon>
        <taxon>Aspergillaceae</taxon>
        <taxon>Penicillium</taxon>
    </lineage>
</organism>
<dbReference type="CDD" id="cd10170">
    <property type="entry name" value="ASKHA_NBD_HSP70"/>
    <property type="match status" value="1"/>
</dbReference>